<organism evidence="2 4">
    <name type="scientific">Staphylococcus nepalensis</name>
    <dbReference type="NCBI Taxonomy" id="214473"/>
    <lineage>
        <taxon>Bacteria</taxon>
        <taxon>Bacillati</taxon>
        <taxon>Bacillota</taxon>
        <taxon>Bacilli</taxon>
        <taxon>Bacillales</taxon>
        <taxon>Staphylococcaceae</taxon>
        <taxon>Staphylococcus</taxon>
    </lineage>
</organism>
<feature type="transmembrane region" description="Helical" evidence="1">
    <location>
        <begin position="264"/>
        <end position="297"/>
    </location>
</feature>
<dbReference type="EMBL" id="PZHR01000089">
    <property type="protein sequence ID" value="PTK57804.1"/>
    <property type="molecule type" value="Genomic_DNA"/>
</dbReference>
<name>A0A2T4S7Z6_9STAP</name>
<evidence type="ECO:0000313" key="2">
    <source>
        <dbReference type="EMBL" id="PTK57804.1"/>
    </source>
</evidence>
<feature type="transmembrane region" description="Helical" evidence="1">
    <location>
        <begin position="317"/>
        <end position="336"/>
    </location>
</feature>
<dbReference type="Proteomes" id="UP000254412">
    <property type="component" value="Unassembled WGS sequence"/>
</dbReference>
<dbReference type="Proteomes" id="UP000240400">
    <property type="component" value="Unassembled WGS sequence"/>
</dbReference>
<dbReference type="RefSeq" id="WP_096809819.1">
    <property type="nucleotide sequence ID" value="NZ_BMCF01000002.1"/>
</dbReference>
<dbReference type="GeneID" id="66776932"/>
<keyword evidence="1" id="KW-0812">Transmembrane</keyword>
<evidence type="ECO:0008006" key="6">
    <source>
        <dbReference type="Google" id="ProtNLM"/>
    </source>
</evidence>
<evidence type="ECO:0000313" key="5">
    <source>
        <dbReference type="Proteomes" id="UP000254412"/>
    </source>
</evidence>
<evidence type="ECO:0000256" key="1">
    <source>
        <dbReference type="SAM" id="Phobius"/>
    </source>
</evidence>
<keyword evidence="1" id="KW-0472">Membrane</keyword>
<protein>
    <recommendedName>
        <fullName evidence="6">5,10-methylene-tetrahydrofolate dehydrogenase</fullName>
    </recommendedName>
</protein>
<evidence type="ECO:0000313" key="4">
    <source>
        <dbReference type="Proteomes" id="UP000240400"/>
    </source>
</evidence>
<proteinExistence type="predicted"/>
<evidence type="ECO:0000313" key="3">
    <source>
        <dbReference type="EMBL" id="SUM55186.1"/>
    </source>
</evidence>
<sequence>MDAIVVGLVPSPGMPEKITSKIVNKLSTNIKEENNWNINLKFEIKKDPITDSSEHINKAMHIINRIREEKNWDYIIGLTDLPRFSKKKTIISDVNISQNSALIFLPSLGAINMTSKAHNIIKDILNDLLSKTAQYNPQHIKKMHITTNLLSKVNKLDFKNKKHVSKRYIINSRMIGKMQTISGMTYLNQPWKAITSFTKILSLSFATGTYISIFPTPWQLSDNFSLIRFIMLTLIAIIGMVVWLMYTHNLWEPKASANKRKYRFIYNITTFTTLSVVTITNYLILYIMLTLMIVFFIPETLFTMWGKANPEHSTLNYLKLSWFITSLGVIVGAFGSTMQKKEKIRKITYSYRQLNRYYRAKSSNKK</sequence>
<reference evidence="3 5" key="3">
    <citation type="submission" date="2018-06" db="EMBL/GenBank/DDBJ databases">
        <authorList>
            <consortium name="Pathogen Informatics"/>
            <person name="Doyle S."/>
        </authorList>
    </citation>
    <scope>NUCLEOTIDE SEQUENCE [LARGE SCALE GENOMIC DNA]</scope>
    <source>
        <strain evidence="3 5">NCTC13834</strain>
    </source>
</reference>
<accession>A0A2T4S7Z6</accession>
<feature type="transmembrane region" description="Helical" evidence="1">
    <location>
        <begin position="226"/>
        <end position="244"/>
    </location>
</feature>
<reference evidence="2" key="2">
    <citation type="submission" date="2018-03" db="EMBL/GenBank/DDBJ databases">
        <authorList>
            <person name="Keele B.F."/>
        </authorList>
    </citation>
    <scope>NUCLEOTIDE SEQUENCE</scope>
    <source>
        <strain evidence="2">SNUC 4337</strain>
    </source>
</reference>
<gene>
    <name evidence="2" type="ORF">BUZ61_11820</name>
    <name evidence="3" type="ORF">NCTC13834_01547</name>
</gene>
<dbReference type="AlphaFoldDB" id="A0A2T4S7Z6"/>
<dbReference type="EMBL" id="UHDS01000001">
    <property type="protein sequence ID" value="SUM55186.1"/>
    <property type="molecule type" value="Genomic_DNA"/>
</dbReference>
<reference evidence="2 4" key="1">
    <citation type="journal article" date="2016" name="Front. Microbiol.">
        <title>Comprehensive Phylogenetic Analysis of Bovine Non-aureus Staphylococci Species Based on Whole-Genome Sequencing.</title>
        <authorList>
            <person name="Naushad S."/>
            <person name="Barkema H.W."/>
            <person name="Luby C."/>
            <person name="Condas L.A."/>
            <person name="Nobrega D.B."/>
            <person name="Carson D.A."/>
            <person name="De Buck J."/>
        </authorList>
    </citation>
    <scope>NUCLEOTIDE SEQUENCE [LARGE SCALE GENOMIC DNA]</scope>
    <source>
        <strain evidence="2 4">SNUC 4337</strain>
    </source>
</reference>
<keyword evidence="1" id="KW-1133">Transmembrane helix</keyword>